<accession>W1YSJ9</accession>
<evidence type="ECO:0000313" key="2">
    <source>
        <dbReference type="EMBL" id="ETJ45462.1"/>
    </source>
</evidence>
<feature type="transmembrane region" description="Helical" evidence="1">
    <location>
        <begin position="16"/>
        <end position="36"/>
    </location>
</feature>
<dbReference type="EMBL" id="AZMM01000546">
    <property type="protein sequence ID" value="ETJ45462.1"/>
    <property type="molecule type" value="Genomic_DNA"/>
</dbReference>
<keyword evidence="1" id="KW-0472">Membrane</keyword>
<sequence>FLGEALFFGYPKTKEGYGITFLMASAICIVGYILYLI</sequence>
<keyword evidence="1" id="KW-0812">Transmembrane</keyword>
<keyword evidence="1" id="KW-1133">Transmembrane helix</keyword>
<dbReference type="AlphaFoldDB" id="W1YSJ9"/>
<feature type="non-terminal residue" evidence="2">
    <location>
        <position position="1"/>
    </location>
</feature>
<organism evidence="2">
    <name type="scientific">human gut metagenome</name>
    <dbReference type="NCBI Taxonomy" id="408170"/>
    <lineage>
        <taxon>unclassified sequences</taxon>
        <taxon>metagenomes</taxon>
        <taxon>organismal metagenomes</taxon>
    </lineage>
</organism>
<proteinExistence type="predicted"/>
<evidence type="ECO:0000256" key="1">
    <source>
        <dbReference type="SAM" id="Phobius"/>
    </source>
</evidence>
<reference evidence="2" key="1">
    <citation type="submission" date="2013-12" db="EMBL/GenBank/DDBJ databases">
        <title>A Varibaculum cambriense genome reconstructed from a premature infant gut community with otherwise low bacterial novelty that shifts toward anaerobic metabolism during the third week of life.</title>
        <authorList>
            <person name="Brown C.T."/>
            <person name="Sharon I."/>
            <person name="Thomas B.C."/>
            <person name="Castelle C.J."/>
            <person name="Morowitz M.J."/>
            <person name="Banfield J.F."/>
        </authorList>
    </citation>
    <scope>NUCLEOTIDE SEQUENCE</scope>
</reference>
<gene>
    <name evidence="2" type="ORF">Q604_UNBC00546G0002</name>
</gene>
<name>W1YSJ9_9ZZZZ</name>
<comment type="caution">
    <text evidence="2">The sequence shown here is derived from an EMBL/GenBank/DDBJ whole genome shotgun (WGS) entry which is preliminary data.</text>
</comment>
<protein>
    <submittedName>
        <fullName evidence="2">Uncharacterized protein</fullName>
    </submittedName>
</protein>